<evidence type="ECO:0000313" key="1">
    <source>
        <dbReference type="EMBL" id="GGF06767.1"/>
    </source>
</evidence>
<reference evidence="1" key="1">
    <citation type="journal article" date="2014" name="Int. J. Syst. Evol. Microbiol.">
        <title>Complete genome sequence of Corynebacterium casei LMG S-19264T (=DSM 44701T), isolated from a smear-ripened cheese.</title>
        <authorList>
            <consortium name="US DOE Joint Genome Institute (JGI-PGF)"/>
            <person name="Walter F."/>
            <person name="Albersmeier A."/>
            <person name="Kalinowski J."/>
            <person name="Ruckert C."/>
        </authorList>
    </citation>
    <scope>NUCLEOTIDE SEQUENCE</scope>
    <source>
        <strain evidence="1">CGMCC 1.15725</strain>
    </source>
</reference>
<gene>
    <name evidence="1" type="ORF">GCM10011611_10310</name>
</gene>
<organism evidence="1 2">
    <name type="scientific">Aliidongia dinghuensis</name>
    <dbReference type="NCBI Taxonomy" id="1867774"/>
    <lineage>
        <taxon>Bacteria</taxon>
        <taxon>Pseudomonadati</taxon>
        <taxon>Pseudomonadota</taxon>
        <taxon>Alphaproteobacteria</taxon>
        <taxon>Rhodospirillales</taxon>
        <taxon>Dongiaceae</taxon>
        <taxon>Aliidongia</taxon>
    </lineage>
</organism>
<keyword evidence="2" id="KW-1185">Reference proteome</keyword>
<evidence type="ECO:0000313" key="2">
    <source>
        <dbReference type="Proteomes" id="UP000646365"/>
    </source>
</evidence>
<comment type="caution">
    <text evidence="1">The sequence shown here is derived from an EMBL/GenBank/DDBJ whole genome shotgun (WGS) entry which is preliminary data.</text>
</comment>
<dbReference type="AlphaFoldDB" id="A0A8J3E249"/>
<name>A0A8J3E249_9PROT</name>
<dbReference type="EMBL" id="BMJQ01000002">
    <property type="protein sequence ID" value="GGF06767.1"/>
    <property type="molecule type" value="Genomic_DNA"/>
</dbReference>
<dbReference type="Proteomes" id="UP000646365">
    <property type="component" value="Unassembled WGS sequence"/>
</dbReference>
<reference evidence="1" key="2">
    <citation type="submission" date="2020-09" db="EMBL/GenBank/DDBJ databases">
        <authorList>
            <person name="Sun Q."/>
            <person name="Zhou Y."/>
        </authorList>
    </citation>
    <scope>NUCLEOTIDE SEQUENCE</scope>
    <source>
        <strain evidence="1">CGMCC 1.15725</strain>
    </source>
</reference>
<accession>A0A8J3E249</accession>
<sequence>MGMETAPAIENGDVKPIWQAPVIELFDVSEAESGATPITEGGVSS</sequence>
<protein>
    <submittedName>
        <fullName evidence="1">Uncharacterized protein</fullName>
    </submittedName>
</protein>
<proteinExistence type="predicted"/>
<dbReference type="RefSeq" id="WP_189043177.1">
    <property type="nucleotide sequence ID" value="NZ_BMJQ01000002.1"/>
</dbReference>